<gene>
    <name evidence="1" type="ORF">XELAEV_18046828mg</name>
</gene>
<name>A0A974BU33_XENLA</name>
<dbReference type="Proteomes" id="UP000694892">
    <property type="component" value="Chromosome 9_10S"/>
</dbReference>
<evidence type="ECO:0000313" key="1">
    <source>
        <dbReference type="EMBL" id="OCT60806.1"/>
    </source>
</evidence>
<proteinExistence type="predicted"/>
<accession>A0A974BU33</accession>
<reference evidence="2" key="1">
    <citation type="journal article" date="2016" name="Nature">
        <title>Genome evolution in the allotetraploid frog Xenopus laevis.</title>
        <authorList>
            <person name="Session A.M."/>
            <person name="Uno Y."/>
            <person name="Kwon T."/>
            <person name="Chapman J.A."/>
            <person name="Toyoda A."/>
            <person name="Takahashi S."/>
            <person name="Fukui A."/>
            <person name="Hikosaka A."/>
            <person name="Suzuki A."/>
            <person name="Kondo M."/>
            <person name="van Heeringen S.J."/>
            <person name="Quigley I."/>
            <person name="Heinz S."/>
            <person name="Ogino H."/>
            <person name="Ochi H."/>
            <person name="Hellsten U."/>
            <person name="Lyons J.B."/>
            <person name="Simakov O."/>
            <person name="Putnam N."/>
            <person name="Stites J."/>
            <person name="Kuroki Y."/>
            <person name="Tanaka T."/>
            <person name="Michiue T."/>
            <person name="Watanabe M."/>
            <person name="Bogdanovic O."/>
            <person name="Lister R."/>
            <person name="Georgiou G."/>
            <person name="Paranjpe S.S."/>
            <person name="van Kruijsbergen I."/>
            <person name="Shu S."/>
            <person name="Carlson J."/>
            <person name="Kinoshita T."/>
            <person name="Ohta Y."/>
            <person name="Mawaribuchi S."/>
            <person name="Jenkins J."/>
            <person name="Grimwood J."/>
            <person name="Schmutz J."/>
            <person name="Mitros T."/>
            <person name="Mozaffari S.V."/>
            <person name="Suzuki Y."/>
            <person name="Haramoto Y."/>
            <person name="Yamamoto T.S."/>
            <person name="Takagi C."/>
            <person name="Heald R."/>
            <person name="Miller K."/>
            <person name="Haudenschild C."/>
            <person name="Kitzman J."/>
            <person name="Nakayama T."/>
            <person name="Izutsu Y."/>
            <person name="Robert J."/>
            <person name="Fortriede J."/>
            <person name="Burns K."/>
            <person name="Lotay V."/>
            <person name="Karimi K."/>
            <person name="Yasuoka Y."/>
            <person name="Dichmann D.S."/>
            <person name="Flajnik M.F."/>
            <person name="Houston D.W."/>
            <person name="Shendure J."/>
            <person name="DuPasquier L."/>
            <person name="Vize P.D."/>
            <person name="Zorn A.M."/>
            <person name="Ito M."/>
            <person name="Marcotte E.M."/>
            <person name="Wallingford J.B."/>
            <person name="Ito Y."/>
            <person name="Asashima M."/>
            <person name="Ueno N."/>
            <person name="Matsuda Y."/>
            <person name="Veenstra G.J."/>
            <person name="Fujiyama A."/>
            <person name="Harland R.M."/>
            <person name="Taira M."/>
            <person name="Rokhsar D.S."/>
        </authorList>
    </citation>
    <scope>NUCLEOTIDE SEQUENCE [LARGE SCALE GENOMIC DNA]</scope>
    <source>
        <strain evidence="2">J</strain>
    </source>
</reference>
<evidence type="ECO:0000313" key="2">
    <source>
        <dbReference type="Proteomes" id="UP000694892"/>
    </source>
</evidence>
<sequence>MQQAIVLFLSSSHSPVLPNHPSDKCSRHLCCAPHLLTLLCPPNHPSDINAVNCVVPLIPLTGIMCRAGFT</sequence>
<protein>
    <submittedName>
        <fullName evidence="1">Uncharacterized protein</fullName>
    </submittedName>
</protein>
<organism evidence="1 2">
    <name type="scientific">Xenopus laevis</name>
    <name type="common">African clawed frog</name>
    <dbReference type="NCBI Taxonomy" id="8355"/>
    <lineage>
        <taxon>Eukaryota</taxon>
        <taxon>Metazoa</taxon>
        <taxon>Chordata</taxon>
        <taxon>Craniata</taxon>
        <taxon>Vertebrata</taxon>
        <taxon>Euteleostomi</taxon>
        <taxon>Amphibia</taxon>
        <taxon>Batrachia</taxon>
        <taxon>Anura</taxon>
        <taxon>Pipoidea</taxon>
        <taxon>Pipidae</taxon>
        <taxon>Xenopodinae</taxon>
        <taxon>Xenopus</taxon>
        <taxon>Xenopus</taxon>
    </lineage>
</organism>
<dbReference type="AlphaFoldDB" id="A0A974BU33"/>
<dbReference type="EMBL" id="CM004483">
    <property type="protein sequence ID" value="OCT60806.1"/>
    <property type="molecule type" value="Genomic_DNA"/>
</dbReference>